<organism evidence="1 2">
    <name type="scientific">Crenichthys baileyi</name>
    <name type="common">White River springfish</name>
    <dbReference type="NCBI Taxonomy" id="28760"/>
    <lineage>
        <taxon>Eukaryota</taxon>
        <taxon>Metazoa</taxon>
        <taxon>Chordata</taxon>
        <taxon>Craniata</taxon>
        <taxon>Vertebrata</taxon>
        <taxon>Euteleostomi</taxon>
        <taxon>Actinopterygii</taxon>
        <taxon>Neopterygii</taxon>
        <taxon>Teleostei</taxon>
        <taxon>Neoteleostei</taxon>
        <taxon>Acanthomorphata</taxon>
        <taxon>Ovalentaria</taxon>
        <taxon>Atherinomorphae</taxon>
        <taxon>Cyprinodontiformes</taxon>
        <taxon>Goodeidae</taxon>
        <taxon>Crenichthys</taxon>
    </lineage>
</organism>
<evidence type="ECO:0000313" key="2">
    <source>
        <dbReference type="Proteomes" id="UP001311232"/>
    </source>
</evidence>
<proteinExistence type="predicted"/>
<gene>
    <name evidence="1" type="ORF">CRENBAI_019429</name>
</gene>
<dbReference type="AlphaFoldDB" id="A0AAV9SAH0"/>
<protein>
    <submittedName>
        <fullName evidence="1">Uncharacterized protein</fullName>
    </submittedName>
</protein>
<reference evidence="1 2" key="1">
    <citation type="submission" date="2021-06" db="EMBL/GenBank/DDBJ databases">
        <authorList>
            <person name="Palmer J.M."/>
        </authorList>
    </citation>
    <scope>NUCLEOTIDE SEQUENCE [LARGE SCALE GENOMIC DNA]</scope>
    <source>
        <strain evidence="1 2">MEX-2019</strain>
        <tissue evidence="1">Muscle</tissue>
    </source>
</reference>
<accession>A0AAV9SAH0</accession>
<name>A0AAV9SAH0_9TELE</name>
<evidence type="ECO:0000313" key="1">
    <source>
        <dbReference type="EMBL" id="KAK5618357.1"/>
    </source>
</evidence>
<keyword evidence="2" id="KW-1185">Reference proteome</keyword>
<dbReference type="EMBL" id="JAHHUM010000626">
    <property type="protein sequence ID" value="KAK5618357.1"/>
    <property type="molecule type" value="Genomic_DNA"/>
</dbReference>
<comment type="caution">
    <text evidence="1">The sequence shown here is derived from an EMBL/GenBank/DDBJ whole genome shotgun (WGS) entry which is preliminary data.</text>
</comment>
<sequence>MSDQHTTGSKSVNSDLEPVAASLPLTSAAQRSSALIRVWWIFRADIESSSSSSLSSGVLYTSNAFLVRLL</sequence>
<dbReference type="Proteomes" id="UP001311232">
    <property type="component" value="Unassembled WGS sequence"/>
</dbReference>